<keyword evidence="1" id="KW-0812">Transmembrane</keyword>
<proteinExistence type="predicted"/>
<feature type="transmembrane region" description="Helical" evidence="1">
    <location>
        <begin position="309"/>
        <end position="329"/>
    </location>
</feature>
<keyword evidence="1" id="KW-1133">Transmembrane helix</keyword>
<keyword evidence="1" id="KW-0472">Membrane</keyword>
<feature type="transmembrane region" description="Helical" evidence="1">
    <location>
        <begin position="276"/>
        <end position="297"/>
    </location>
</feature>
<dbReference type="SUPFAM" id="SSF103473">
    <property type="entry name" value="MFS general substrate transporter"/>
    <property type="match status" value="1"/>
</dbReference>
<dbReference type="Pfam" id="PF13347">
    <property type="entry name" value="MFS_2"/>
    <property type="match status" value="1"/>
</dbReference>
<feature type="transmembrane region" description="Helical" evidence="1">
    <location>
        <begin position="61"/>
        <end position="85"/>
    </location>
</feature>
<evidence type="ECO:0000313" key="3">
    <source>
        <dbReference type="Proteomes" id="UP001279660"/>
    </source>
</evidence>
<feature type="transmembrane region" description="Helical" evidence="1">
    <location>
        <begin position="195"/>
        <end position="214"/>
    </location>
</feature>
<reference evidence="2 3" key="1">
    <citation type="submission" date="2023-11" db="EMBL/GenBank/DDBJ databases">
        <title>MicrobeMod: A computational toolkit for identifying prokaryotic methylation and restriction-modification with nanopore sequencing.</title>
        <authorList>
            <person name="Crits-Christoph A."/>
            <person name="Kang S.C."/>
            <person name="Lee H."/>
            <person name="Ostrov N."/>
        </authorList>
    </citation>
    <scope>NUCLEOTIDE SEQUENCE [LARGE SCALE GENOMIC DNA]</scope>
    <source>
        <strain evidence="2 3">ATCC 14820</strain>
    </source>
</reference>
<dbReference type="Gene3D" id="1.20.1250.20">
    <property type="entry name" value="MFS general substrate transporter like domains"/>
    <property type="match status" value="1"/>
</dbReference>
<feature type="transmembrane region" description="Helical" evidence="1">
    <location>
        <begin position="243"/>
        <end position="264"/>
    </location>
</feature>
<dbReference type="EMBL" id="JAWXXV010000001">
    <property type="protein sequence ID" value="MDX5985712.1"/>
    <property type="molecule type" value="Genomic_DNA"/>
</dbReference>
<dbReference type="RefSeq" id="WP_083834125.1">
    <property type="nucleotide sequence ID" value="NZ_JAWXXV010000001.1"/>
</dbReference>
<dbReference type="InterPro" id="IPR036259">
    <property type="entry name" value="MFS_trans_sf"/>
</dbReference>
<keyword evidence="3" id="KW-1185">Reference proteome</keyword>
<sequence length="464" mass="48592">MLQTKTPLDGGQPTPRARLRDRASALRLPYVAAHYGKSLLWCASESMFAYLLTELAHLPPMAVGCVLAVSYIVSGALDIGVGTAFRQQLSTIAACSRLQLVGAVTAAAALLMLFSVPVVHPAMPLVAAASVILLFRLAYAFVDLPQNAMLSLLVENDARMSLASLRLVASGLAALTVGAWASTIVYSSASYRPLLLIPAALTIAAITVGSSGYLRRRVGAWRGGLHSPIGAPFIVPGRLPVSVWRLILVMLVINFAAPVFTRVLPYYADYQIHDPLLGSSAIAFVSLGALAGPPFWYRVLRGRSAEIHVAASSLALAAAAALFGLAGWAGGSVLVAAAGLVGLSAGGLGMAIWSAFGQVVADAGRGREGLAYGLFTAAAKAALALDAIGMGWLMSDARFRDPSSPHLLLYMTLPSIIAGVIAALLVLGWRWGAGQRVPPDEKMRYGLPDQVSTFSSARAQPMLH</sequence>
<protein>
    <submittedName>
        <fullName evidence="2">MFS transporter</fullName>
    </submittedName>
</protein>
<dbReference type="Proteomes" id="UP001279660">
    <property type="component" value="Unassembled WGS sequence"/>
</dbReference>
<feature type="transmembrane region" description="Helical" evidence="1">
    <location>
        <begin position="97"/>
        <end position="116"/>
    </location>
</feature>
<feature type="transmembrane region" description="Helical" evidence="1">
    <location>
        <begin position="335"/>
        <end position="357"/>
    </location>
</feature>
<comment type="caution">
    <text evidence="2">The sequence shown here is derived from an EMBL/GenBank/DDBJ whole genome shotgun (WGS) entry which is preliminary data.</text>
</comment>
<gene>
    <name evidence="2" type="ORF">SIL82_15775</name>
</gene>
<feature type="transmembrane region" description="Helical" evidence="1">
    <location>
        <begin position="163"/>
        <end position="189"/>
    </location>
</feature>
<organism evidence="2 3">
    <name type="scientific">Sphingomonas echinoides</name>
    <dbReference type="NCBI Taxonomy" id="59803"/>
    <lineage>
        <taxon>Bacteria</taxon>
        <taxon>Pseudomonadati</taxon>
        <taxon>Pseudomonadota</taxon>
        <taxon>Alphaproteobacteria</taxon>
        <taxon>Sphingomonadales</taxon>
        <taxon>Sphingomonadaceae</taxon>
        <taxon>Sphingomonas</taxon>
    </lineage>
</organism>
<feature type="transmembrane region" description="Helical" evidence="1">
    <location>
        <begin position="407"/>
        <end position="429"/>
    </location>
</feature>
<name>A0ABU4PPH2_9SPHN</name>
<evidence type="ECO:0000313" key="2">
    <source>
        <dbReference type="EMBL" id="MDX5985712.1"/>
    </source>
</evidence>
<evidence type="ECO:0000256" key="1">
    <source>
        <dbReference type="SAM" id="Phobius"/>
    </source>
</evidence>
<feature type="transmembrane region" description="Helical" evidence="1">
    <location>
        <begin position="122"/>
        <end position="142"/>
    </location>
</feature>
<feature type="transmembrane region" description="Helical" evidence="1">
    <location>
        <begin position="369"/>
        <end position="395"/>
    </location>
</feature>
<accession>A0ABU4PPH2</accession>